<sequence length="589" mass="68514">MAYPDLEKPFVLHVDASEKGLGAVLYQRQNGSLRVIAYGSRTLTAAERNYKLHSGKLEFLALKWAVTEQCFRDYLFHAPHFVVYRDNNPLTYVTKSAKLNATGHRWVAELADYRFTLKYRPGSANRDADFLSRQTRHIEEIMQECTEECRPEVMESISQALEITQRGEINWSHLPHHKQSFGPEKNAPCTHLQHRQKLGETEGVRQLLKEWHHFQVHDDGIPRRKTVYRNQLVVPESLKPLIYKHLHEEMGHLGADRMVALARERFFWPKMREEIEHYVTRERKKQASHMPVMQKGGEKQCKKPTQLPMRNMRKAADRGKRNYNQRTWSSSLEPGDNVLVRNLTPRGGPGKLRSYWEDMIYVVRERRLLSDRVKEYQTAPAKKSISCGQKRDKPVPPSMWKQKEFILRIEAQDKEPEEGATMHRGGDQRLRLKEFGLKLSPEKCIFFQTPVRYLGHIVSRNGVETDPEKITALKTWPIPQNLRKLRSFLGFAGYYRRFVKSYSSIVKPLHDLISGYPPSQKKARMKQKSEHYRNPKEIFGDRWSPACQQAFEQVIHHLTTAPVLGFADPQKPYVLHTDASTTATQAEGC</sequence>
<gene>
    <name evidence="1" type="ORF">L3Q82_016744</name>
</gene>
<keyword evidence="2" id="KW-1185">Reference proteome</keyword>
<dbReference type="EMBL" id="CM041532">
    <property type="protein sequence ID" value="KAI3376240.1"/>
    <property type="molecule type" value="Genomic_DNA"/>
</dbReference>
<comment type="caution">
    <text evidence="1">The sequence shown here is derived from an EMBL/GenBank/DDBJ whole genome shotgun (WGS) entry which is preliminary data.</text>
</comment>
<protein>
    <submittedName>
        <fullName evidence="1">Uncharacterized protein</fullName>
    </submittedName>
</protein>
<accession>A0ACB8X8N3</accession>
<dbReference type="Proteomes" id="UP000831701">
    <property type="component" value="Chromosome 2"/>
</dbReference>
<proteinExistence type="predicted"/>
<name>A0ACB8X8N3_9TELE</name>
<reference evidence="1" key="1">
    <citation type="submission" date="2022-04" db="EMBL/GenBank/DDBJ databases">
        <title>Jade perch genome.</title>
        <authorList>
            <person name="Chao B."/>
        </authorList>
    </citation>
    <scope>NUCLEOTIDE SEQUENCE</scope>
    <source>
        <strain evidence="1">CB-2022</strain>
    </source>
</reference>
<evidence type="ECO:0000313" key="1">
    <source>
        <dbReference type="EMBL" id="KAI3376240.1"/>
    </source>
</evidence>
<organism evidence="1 2">
    <name type="scientific">Scortum barcoo</name>
    <name type="common">barcoo grunter</name>
    <dbReference type="NCBI Taxonomy" id="214431"/>
    <lineage>
        <taxon>Eukaryota</taxon>
        <taxon>Metazoa</taxon>
        <taxon>Chordata</taxon>
        <taxon>Craniata</taxon>
        <taxon>Vertebrata</taxon>
        <taxon>Euteleostomi</taxon>
        <taxon>Actinopterygii</taxon>
        <taxon>Neopterygii</taxon>
        <taxon>Teleostei</taxon>
        <taxon>Neoteleostei</taxon>
        <taxon>Acanthomorphata</taxon>
        <taxon>Eupercaria</taxon>
        <taxon>Centrarchiformes</taxon>
        <taxon>Terapontoidei</taxon>
        <taxon>Terapontidae</taxon>
        <taxon>Scortum</taxon>
    </lineage>
</organism>
<evidence type="ECO:0000313" key="2">
    <source>
        <dbReference type="Proteomes" id="UP000831701"/>
    </source>
</evidence>